<protein>
    <recommendedName>
        <fullName evidence="6">UBC core domain-containing protein</fullName>
    </recommendedName>
</protein>
<evidence type="ECO:0000256" key="3">
    <source>
        <dbReference type="PROSITE-ProRule" id="PRU10133"/>
    </source>
</evidence>
<dbReference type="SMART" id="SM00212">
    <property type="entry name" value="UBCc"/>
    <property type="match status" value="1"/>
</dbReference>
<comment type="similarity">
    <text evidence="4">Belongs to the ubiquitin-conjugating enzyme family.</text>
</comment>
<keyword evidence="4" id="KW-0547">Nucleotide-binding</keyword>
<dbReference type="InterPro" id="IPR023313">
    <property type="entry name" value="UBQ-conjugating_AS"/>
</dbReference>
<dbReference type="InterPro" id="IPR050113">
    <property type="entry name" value="Ub_conjugating_enzyme"/>
</dbReference>
<dbReference type="STRING" id="33097.A0A150GHA5"/>
<feature type="region of interest" description="Disordered" evidence="5">
    <location>
        <begin position="125"/>
        <end position="236"/>
    </location>
</feature>
<dbReference type="SUPFAM" id="SSF54495">
    <property type="entry name" value="UBC-like"/>
    <property type="match status" value="1"/>
</dbReference>
<evidence type="ECO:0000256" key="2">
    <source>
        <dbReference type="ARBA" id="ARBA00022786"/>
    </source>
</evidence>
<dbReference type="PROSITE" id="PS00183">
    <property type="entry name" value="UBC_1"/>
    <property type="match status" value="1"/>
</dbReference>
<keyword evidence="2 4" id="KW-0833">Ubl conjugation pathway</keyword>
<evidence type="ECO:0000259" key="6">
    <source>
        <dbReference type="PROSITE" id="PS50127"/>
    </source>
</evidence>
<dbReference type="InterPro" id="IPR000608">
    <property type="entry name" value="UBC"/>
</dbReference>
<dbReference type="GO" id="GO:0016740">
    <property type="term" value="F:transferase activity"/>
    <property type="evidence" value="ECO:0007669"/>
    <property type="project" value="UniProtKB-KW"/>
</dbReference>
<feature type="domain" description="UBC core" evidence="6">
    <location>
        <begin position="7"/>
        <end position="163"/>
    </location>
</feature>
<evidence type="ECO:0000256" key="5">
    <source>
        <dbReference type="SAM" id="MobiDB-lite"/>
    </source>
</evidence>
<accession>A0A150GHA5</accession>
<proteinExistence type="inferred from homology"/>
<keyword evidence="1" id="KW-0808">Transferase</keyword>
<reference evidence="8" key="1">
    <citation type="journal article" date="2016" name="Nat. Commun.">
        <title>The Gonium pectorale genome demonstrates co-option of cell cycle regulation during the evolution of multicellularity.</title>
        <authorList>
            <person name="Hanschen E.R."/>
            <person name="Marriage T.N."/>
            <person name="Ferris P.J."/>
            <person name="Hamaji T."/>
            <person name="Toyoda A."/>
            <person name="Fujiyama A."/>
            <person name="Neme R."/>
            <person name="Noguchi H."/>
            <person name="Minakuchi Y."/>
            <person name="Suzuki M."/>
            <person name="Kawai-Toyooka H."/>
            <person name="Smith D.R."/>
            <person name="Sparks H."/>
            <person name="Anderson J."/>
            <person name="Bakaric R."/>
            <person name="Luria V."/>
            <person name="Karger A."/>
            <person name="Kirschner M.W."/>
            <person name="Durand P.M."/>
            <person name="Michod R.E."/>
            <person name="Nozaki H."/>
            <person name="Olson B.J."/>
        </authorList>
    </citation>
    <scope>NUCLEOTIDE SEQUENCE [LARGE SCALE GENOMIC DNA]</scope>
    <source>
        <strain evidence="8">NIES-2863</strain>
    </source>
</reference>
<feature type="active site" description="Glycyl thioester intermediate" evidence="3">
    <location>
        <position position="93"/>
    </location>
</feature>
<evidence type="ECO:0000313" key="7">
    <source>
        <dbReference type="EMBL" id="KXZ49231.1"/>
    </source>
</evidence>
<dbReference type="GO" id="GO:0005524">
    <property type="term" value="F:ATP binding"/>
    <property type="evidence" value="ECO:0007669"/>
    <property type="project" value="UniProtKB-UniRule"/>
</dbReference>
<sequence length="236" mass="25171">MAAVSAACRNRIARDVKELLQSPPAGVSAYVPDERNASIVEAQVMGPEDTPYAGGVFVLRVTFPDRYPMEPPNVKFKTKVYHPNVGKHDGNICLSVLNMPPKAKELKSQPQLFRRRAAEWTQMHAIQDPRGVPPSSGGEAGPGGEASAAASCIAKHQEHRSDQPKPQPPQEEKDPSSSAHAPDVCKTNYAGASNTQAKGESAVREAAAEGGATKRPAEEPLRPAGSRLALKKRAQG</sequence>
<keyword evidence="8" id="KW-1185">Reference proteome</keyword>
<organism evidence="7 8">
    <name type="scientific">Gonium pectorale</name>
    <name type="common">Green alga</name>
    <dbReference type="NCBI Taxonomy" id="33097"/>
    <lineage>
        <taxon>Eukaryota</taxon>
        <taxon>Viridiplantae</taxon>
        <taxon>Chlorophyta</taxon>
        <taxon>core chlorophytes</taxon>
        <taxon>Chlorophyceae</taxon>
        <taxon>CS clade</taxon>
        <taxon>Chlamydomonadales</taxon>
        <taxon>Volvocaceae</taxon>
        <taxon>Gonium</taxon>
    </lineage>
</organism>
<keyword evidence="4" id="KW-0067">ATP-binding</keyword>
<dbReference type="Gene3D" id="3.10.110.10">
    <property type="entry name" value="Ubiquitin Conjugating Enzyme"/>
    <property type="match status" value="1"/>
</dbReference>
<dbReference type="Pfam" id="PF00179">
    <property type="entry name" value="UQ_con"/>
    <property type="match status" value="1"/>
</dbReference>
<dbReference type="AlphaFoldDB" id="A0A150GHA5"/>
<evidence type="ECO:0000256" key="1">
    <source>
        <dbReference type="ARBA" id="ARBA00022679"/>
    </source>
</evidence>
<dbReference type="EMBL" id="LSYV01000023">
    <property type="protein sequence ID" value="KXZ49231.1"/>
    <property type="molecule type" value="Genomic_DNA"/>
</dbReference>
<dbReference type="OrthoDB" id="9978460at2759"/>
<comment type="caution">
    <text evidence="7">The sequence shown here is derived from an EMBL/GenBank/DDBJ whole genome shotgun (WGS) entry which is preliminary data.</text>
</comment>
<dbReference type="Proteomes" id="UP000075714">
    <property type="component" value="Unassembled WGS sequence"/>
</dbReference>
<dbReference type="PANTHER" id="PTHR24067">
    <property type="entry name" value="UBIQUITIN-CONJUGATING ENZYME E2"/>
    <property type="match status" value="1"/>
</dbReference>
<name>A0A150GHA5_GONPE</name>
<dbReference type="PROSITE" id="PS50127">
    <property type="entry name" value="UBC_2"/>
    <property type="match status" value="1"/>
</dbReference>
<evidence type="ECO:0000313" key="8">
    <source>
        <dbReference type="Proteomes" id="UP000075714"/>
    </source>
</evidence>
<gene>
    <name evidence="7" type="ORF">GPECTOR_22g822</name>
</gene>
<evidence type="ECO:0000256" key="4">
    <source>
        <dbReference type="RuleBase" id="RU362109"/>
    </source>
</evidence>
<dbReference type="InterPro" id="IPR016135">
    <property type="entry name" value="UBQ-conjugating_enzyme/RWD"/>
</dbReference>